<comment type="caution">
    <text evidence="1">The sequence shown here is derived from an EMBL/GenBank/DDBJ whole genome shotgun (WGS) entry which is preliminary data.</text>
</comment>
<dbReference type="EMBL" id="JAIQCV010000011">
    <property type="protein sequence ID" value="KAH1045965.1"/>
    <property type="molecule type" value="Genomic_DNA"/>
</dbReference>
<gene>
    <name evidence="1" type="ORF">J1N35_036749</name>
</gene>
<protein>
    <submittedName>
        <fullName evidence="1">Uncharacterized protein</fullName>
    </submittedName>
</protein>
<sequence>MSLRGTCDHGVQGHDGRCQMAHANSFSRGNMPNLEIREVVKMLEFEGGNQEVVDADVSQVMLKDLQKVVGAQSVSRGFVTEQLCRMRPSYWMRLITLRVRKRKGRSVEYKELWT</sequence>
<dbReference type="Proteomes" id="UP000828251">
    <property type="component" value="Unassembled WGS sequence"/>
</dbReference>
<evidence type="ECO:0000313" key="1">
    <source>
        <dbReference type="EMBL" id="KAH1045965.1"/>
    </source>
</evidence>
<reference evidence="1 2" key="1">
    <citation type="journal article" date="2021" name="Plant Biotechnol. J.">
        <title>Multi-omics assisted identification of the key and species-specific regulatory components of drought-tolerant mechanisms in Gossypium stocksii.</title>
        <authorList>
            <person name="Yu D."/>
            <person name="Ke L."/>
            <person name="Zhang D."/>
            <person name="Wu Y."/>
            <person name="Sun Y."/>
            <person name="Mei J."/>
            <person name="Sun J."/>
            <person name="Sun Y."/>
        </authorList>
    </citation>
    <scope>NUCLEOTIDE SEQUENCE [LARGE SCALE GENOMIC DNA]</scope>
    <source>
        <strain evidence="2">cv. E1</strain>
        <tissue evidence="1">Leaf</tissue>
    </source>
</reference>
<name>A0A9D3ZL83_9ROSI</name>
<keyword evidence="2" id="KW-1185">Reference proteome</keyword>
<accession>A0A9D3ZL83</accession>
<proteinExistence type="predicted"/>
<dbReference type="AlphaFoldDB" id="A0A9D3ZL83"/>
<evidence type="ECO:0000313" key="2">
    <source>
        <dbReference type="Proteomes" id="UP000828251"/>
    </source>
</evidence>
<organism evidence="1 2">
    <name type="scientific">Gossypium stocksii</name>
    <dbReference type="NCBI Taxonomy" id="47602"/>
    <lineage>
        <taxon>Eukaryota</taxon>
        <taxon>Viridiplantae</taxon>
        <taxon>Streptophyta</taxon>
        <taxon>Embryophyta</taxon>
        <taxon>Tracheophyta</taxon>
        <taxon>Spermatophyta</taxon>
        <taxon>Magnoliopsida</taxon>
        <taxon>eudicotyledons</taxon>
        <taxon>Gunneridae</taxon>
        <taxon>Pentapetalae</taxon>
        <taxon>rosids</taxon>
        <taxon>malvids</taxon>
        <taxon>Malvales</taxon>
        <taxon>Malvaceae</taxon>
        <taxon>Malvoideae</taxon>
        <taxon>Gossypium</taxon>
    </lineage>
</organism>